<dbReference type="SUPFAM" id="SSF54523">
    <property type="entry name" value="Pili subunits"/>
    <property type="match status" value="1"/>
</dbReference>
<keyword evidence="1" id="KW-0812">Transmembrane</keyword>
<dbReference type="NCBIfam" id="TIGR02532">
    <property type="entry name" value="IV_pilin_GFxxxE"/>
    <property type="match status" value="1"/>
</dbReference>
<dbReference type="InterPro" id="IPR045584">
    <property type="entry name" value="Pilin-like"/>
</dbReference>
<keyword evidence="1" id="KW-0472">Membrane</keyword>
<organism evidence="2 3">
    <name type="scientific">Tectimicrobiota bacterium</name>
    <dbReference type="NCBI Taxonomy" id="2528274"/>
    <lineage>
        <taxon>Bacteria</taxon>
        <taxon>Pseudomonadati</taxon>
        <taxon>Nitrospinota/Tectimicrobiota group</taxon>
        <taxon>Candidatus Tectimicrobiota</taxon>
    </lineage>
</organism>
<protein>
    <submittedName>
        <fullName evidence="2">Prepilin-type N-terminal cleavage/methylation domain-containing protein</fullName>
    </submittedName>
</protein>
<keyword evidence="1" id="KW-1133">Transmembrane helix</keyword>
<gene>
    <name evidence="2" type="ORF">HYY20_01815</name>
</gene>
<dbReference type="InterPro" id="IPR012902">
    <property type="entry name" value="N_methyl_site"/>
</dbReference>
<evidence type="ECO:0000313" key="3">
    <source>
        <dbReference type="Proteomes" id="UP000769766"/>
    </source>
</evidence>
<dbReference type="AlphaFoldDB" id="A0A932CLY9"/>
<dbReference type="Gene3D" id="3.30.700.10">
    <property type="entry name" value="Glycoprotein, Type 4 Pilin"/>
    <property type="match status" value="1"/>
</dbReference>
<comment type="caution">
    <text evidence="2">The sequence shown here is derived from an EMBL/GenBank/DDBJ whole genome shotgun (WGS) entry which is preliminary data.</text>
</comment>
<dbReference type="Pfam" id="PF07963">
    <property type="entry name" value="N_methyl"/>
    <property type="match status" value="1"/>
</dbReference>
<evidence type="ECO:0000256" key="1">
    <source>
        <dbReference type="SAM" id="Phobius"/>
    </source>
</evidence>
<reference evidence="2" key="1">
    <citation type="submission" date="2020-07" db="EMBL/GenBank/DDBJ databases">
        <title>Huge and variable diversity of episymbiotic CPR bacteria and DPANN archaea in groundwater ecosystems.</title>
        <authorList>
            <person name="He C.Y."/>
            <person name="Keren R."/>
            <person name="Whittaker M."/>
            <person name="Farag I.F."/>
            <person name="Doudna J."/>
            <person name="Cate J.H.D."/>
            <person name="Banfield J.F."/>
        </authorList>
    </citation>
    <scope>NUCLEOTIDE SEQUENCE</scope>
    <source>
        <strain evidence="2">NC_groundwater_672_Ag_B-0.1um_62_36</strain>
    </source>
</reference>
<dbReference type="Proteomes" id="UP000769766">
    <property type="component" value="Unassembled WGS sequence"/>
</dbReference>
<feature type="transmembrane region" description="Helical" evidence="1">
    <location>
        <begin position="12"/>
        <end position="36"/>
    </location>
</feature>
<evidence type="ECO:0000313" key="2">
    <source>
        <dbReference type="EMBL" id="MBI2875599.1"/>
    </source>
</evidence>
<name>A0A932CLY9_UNCTE</name>
<proteinExistence type="predicted"/>
<accession>A0A932CLY9</accession>
<dbReference type="EMBL" id="JACPRF010000053">
    <property type="protein sequence ID" value="MBI2875599.1"/>
    <property type="molecule type" value="Genomic_DNA"/>
</dbReference>
<sequence length="135" mass="15010">MWNVRHLKDPRGFTFVELMITMVILVVLAVIAVPLYTGFVDDGRRAEARGAISAILTAEQRYYRDPGNLTPNQYTTVLGDLGLDLIDPQVNWTFTLSSSNPATGFTCRAEGRGTDYTGLWVQLVYTRGVAPVWTP</sequence>